<organism evidence="1">
    <name type="scientific">Serratia fonticola</name>
    <dbReference type="NCBI Taxonomy" id="47917"/>
    <lineage>
        <taxon>Bacteria</taxon>
        <taxon>Pseudomonadati</taxon>
        <taxon>Pseudomonadota</taxon>
        <taxon>Gammaproteobacteria</taxon>
        <taxon>Enterobacterales</taxon>
        <taxon>Yersiniaceae</taxon>
        <taxon>Serratia</taxon>
    </lineage>
</organism>
<evidence type="ECO:0000313" key="1">
    <source>
        <dbReference type="EMBL" id="VTR32963.1"/>
    </source>
</evidence>
<gene>
    <name evidence="1" type="ORF">NCTC12965_03428</name>
</gene>
<proteinExistence type="predicted"/>
<evidence type="ECO:0008006" key="2">
    <source>
        <dbReference type="Google" id="ProtNLM"/>
    </source>
</evidence>
<protein>
    <recommendedName>
        <fullName evidence="2">Bacterial Ig-like domain-containing protein</fullName>
    </recommendedName>
</protein>
<dbReference type="Gene3D" id="3.30.420.430">
    <property type="match status" value="1"/>
</dbReference>
<dbReference type="AlphaFoldDB" id="A0A4U9UJ66"/>
<accession>A0A4U9UJ66</accession>
<reference evidence="1" key="1">
    <citation type="submission" date="2019-05" db="EMBL/GenBank/DDBJ databases">
        <authorList>
            <consortium name="Pathogen Informatics"/>
        </authorList>
    </citation>
    <scope>NUCLEOTIDE SEQUENCE [LARGE SCALE GENOMIC DNA]</scope>
    <source>
        <strain evidence="1">NCTC12965</strain>
    </source>
</reference>
<dbReference type="EMBL" id="CABEEZ010000072">
    <property type="protein sequence ID" value="VTR32963.1"/>
    <property type="molecule type" value="Genomic_DNA"/>
</dbReference>
<name>A0A4U9UJ66_SERFO</name>
<sequence length="83" mass="8813">MTAQVIDRAGNESEVSEPIAFTVDTRLVEVSIDVVLDDFGVKQGPISQGGVTDDTTPIFNGRALPNSTVVLYDNGIELGFGDQ</sequence>